<evidence type="ECO:0000259" key="7">
    <source>
        <dbReference type="Pfam" id="PF16355"/>
    </source>
</evidence>
<dbReference type="SUPFAM" id="SSF49785">
    <property type="entry name" value="Galactose-binding domain-like"/>
    <property type="match status" value="1"/>
</dbReference>
<dbReference type="InterPro" id="IPR051913">
    <property type="entry name" value="GH2_Domain-Containing"/>
</dbReference>
<evidence type="ECO:0000313" key="9">
    <source>
        <dbReference type="EMBL" id="MST98450.1"/>
    </source>
</evidence>
<dbReference type="Pfam" id="PF02836">
    <property type="entry name" value="Glyco_hydro_2_C"/>
    <property type="match status" value="1"/>
</dbReference>
<keyword evidence="2 9" id="KW-0378">Hydrolase</keyword>
<dbReference type="SUPFAM" id="SSF49303">
    <property type="entry name" value="beta-Galactosidase/glucuronidase domain"/>
    <property type="match status" value="1"/>
</dbReference>
<dbReference type="InterPro" id="IPR006102">
    <property type="entry name" value="Ig-like_GH2"/>
</dbReference>
<dbReference type="Pfam" id="PF02837">
    <property type="entry name" value="Glyco_hydro_2_N"/>
    <property type="match status" value="1"/>
</dbReference>
<dbReference type="InterPro" id="IPR008979">
    <property type="entry name" value="Galactose-bd-like_sf"/>
</dbReference>
<evidence type="ECO:0000256" key="2">
    <source>
        <dbReference type="ARBA" id="ARBA00022801"/>
    </source>
</evidence>
<proteinExistence type="inferred from homology"/>
<feature type="domain" description="Glycoside hydrolase family 2 immunoglobulin-like beta-sandwich" evidence="4">
    <location>
        <begin position="215"/>
        <end position="274"/>
    </location>
</feature>
<keyword evidence="3" id="KW-0326">Glycosidase</keyword>
<name>A0A844G3U4_9BACT</name>
<evidence type="ECO:0000259" key="6">
    <source>
        <dbReference type="Pfam" id="PF02837"/>
    </source>
</evidence>
<dbReference type="InterPro" id="IPR006101">
    <property type="entry name" value="Glyco_hydro_2"/>
</dbReference>
<dbReference type="PANTHER" id="PTHR42732:SF1">
    <property type="entry name" value="BETA-MANNOSIDASE"/>
    <property type="match status" value="1"/>
</dbReference>
<evidence type="ECO:0000313" key="10">
    <source>
        <dbReference type="Proteomes" id="UP000435649"/>
    </source>
</evidence>
<organism evidence="9 10">
    <name type="scientific">Victivallis lenta</name>
    <dbReference type="NCBI Taxonomy" id="2606640"/>
    <lineage>
        <taxon>Bacteria</taxon>
        <taxon>Pseudomonadati</taxon>
        <taxon>Lentisphaerota</taxon>
        <taxon>Lentisphaeria</taxon>
        <taxon>Victivallales</taxon>
        <taxon>Victivallaceae</taxon>
        <taxon>Victivallis</taxon>
    </lineage>
</organism>
<dbReference type="Gene3D" id="2.60.120.260">
    <property type="entry name" value="Galactose-binding domain-like"/>
    <property type="match status" value="1"/>
</dbReference>
<dbReference type="RefSeq" id="WP_154419444.1">
    <property type="nucleotide sequence ID" value="NZ_VUNS01000019.1"/>
</dbReference>
<dbReference type="InterPro" id="IPR006104">
    <property type="entry name" value="Glyco_hydro_2_N"/>
</dbReference>
<comment type="caution">
    <text evidence="9">The sequence shown here is derived from an EMBL/GenBank/DDBJ whole genome shotgun (WGS) entry which is preliminary data.</text>
</comment>
<evidence type="ECO:0000256" key="1">
    <source>
        <dbReference type="ARBA" id="ARBA00007401"/>
    </source>
</evidence>
<dbReference type="InterPro" id="IPR017853">
    <property type="entry name" value="GH"/>
</dbReference>
<dbReference type="Gene3D" id="3.20.20.80">
    <property type="entry name" value="Glycosidases"/>
    <property type="match status" value="1"/>
</dbReference>
<feature type="domain" description="DUF4982" evidence="7">
    <location>
        <begin position="601"/>
        <end position="658"/>
    </location>
</feature>
<comment type="similarity">
    <text evidence="1">Belongs to the glycosyl hydrolase 2 family.</text>
</comment>
<feature type="domain" description="Glycoside hydrolase family 2" evidence="8">
    <location>
        <begin position="671"/>
        <end position="772"/>
    </location>
</feature>
<dbReference type="InterPro" id="IPR040605">
    <property type="entry name" value="Glyco_hydro2_dom5"/>
</dbReference>
<dbReference type="Pfam" id="PF00703">
    <property type="entry name" value="Glyco_hydro_2"/>
    <property type="match status" value="1"/>
</dbReference>
<keyword evidence="10" id="KW-1185">Reference proteome</keyword>
<dbReference type="Gene3D" id="2.60.40.10">
    <property type="entry name" value="Immunoglobulins"/>
    <property type="match status" value="3"/>
</dbReference>
<dbReference type="InterPro" id="IPR036156">
    <property type="entry name" value="Beta-gal/glucu_dom_sf"/>
</dbReference>
<reference evidence="9 10" key="1">
    <citation type="submission" date="2019-08" db="EMBL/GenBank/DDBJ databases">
        <title>In-depth cultivation of the pig gut microbiome towards novel bacterial diversity and tailored functional studies.</title>
        <authorList>
            <person name="Wylensek D."/>
            <person name="Hitch T.C.A."/>
            <person name="Clavel T."/>
        </authorList>
    </citation>
    <scope>NUCLEOTIDE SEQUENCE [LARGE SCALE GENOMIC DNA]</scope>
    <source>
        <strain evidence="9 10">BBE-744-WT-12</strain>
    </source>
</reference>
<gene>
    <name evidence="9" type="ORF">FYJ85_15520</name>
</gene>
<dbReference type="EMBL" id="VUNS01000019">
    <property type="protein sequence ID" value="MST98450.1"/>
    <property type="molecule type" value="Genomic_DNA"/>
</dbReference>
<dbReference type="PRINTS" id="PR00132">
    <property type="entry name" value="GLHYDRLASE2"/>
</dbReference>
<evidence type="ECO:0000259" key="4">
    <source>
        <dbReference type="Pfam" id="PF00703"/>
    </source>
</evidence>
<accession>A0A844G3U4</accession>
<evidence type="ECO:0000256" key="3">
    <source>
        <dbReference type="ARBA" id="ARBA00023295"/>
    </source>
</evidence>
<dbReference type="GO" id="GO:0005975">
    <property type="term" value="P:carbohydrate metabolic process"/>
    <property type="evidence" value="ECO:0007669"/>
    <property type="project" value="InterPro"/>
</dbReference>
<dbReference type="Pfam" id="PF16355">
    <property type="entry name" value="DUF4982"/>
    <property type="match status" value="1"/>
</dbReference>
<evidence type="ECO:0000259" key="8">
    <source>
        <dbReference type="Pfam" id="PF18565"/>
    </source>
</evidence>
<feature type="domain" description="Glycoside hydrolase family 2 catalytic" evidence="5">
    <location>
        <begin position="282"/>
        <end position="433"/>
    </location>
</feature>
<protein>
    <submittedName>
        <fullName evidence="9">Glycoside hydrolase family 2 protein</fullName>
    </submittedName>
</protein>
<sequence>MRTTQILSRGWKFRRGEQPGAEAAGFDDSGWESVRLPHDWAISGPFAAENDLQVTRIMQDGEMEETRHYGRTGALPHIGTGFYRNVLEIPAEWAGKAFRLEFDGVMSHATVRINGREAGGRAFGYSSFAVDATGLLKPGANVITVRAENRSAASRWYPGAGIYREVRLLTLEPSHFNYNGVRLDASVADLEKRRGRLRLSASHTGTRQARLAVSVSAPGGSCAAAFECSPEGGEIELDAIRLWSPDAPELYTVEIELRENGVAVDRVTLRCGFRLVRFDADAGMFLNGKAFRMNGICLHHDFGPFGAAFSLPELRRRFGLLKSIGCNALRTSHNPPDPKFLDLADETGFVVIDEAFDCWAAGKVANDYSCDYPAWHRTDLADLIRRDRHHVSVILWSIGNEINEQGLPGGAAVARELAALCHELDPSRPVTAGLDRPDEAFANRLPQELDIAGWNYKPARYPEFHAKLPGIPQFGSETASTFSSRGWYDFPFLAERIIRENRQCSSCDLEHPPYATTPDHEFEQQDACPWIMGEFVWTGFDYLGEPSPYNSHWPVRSSYYGIFDLAGLPKDRAYLYKARWSEEPVLHLLPHWNWPGREETLLPVHVYTNYDRVELFLNGVSQGVRERAGTPRLVWEGVPYRPGELKAVALDSEGKAVASSLMRTAEEPAALRLSADRAVFAAGGEDLICVTVEAVDRNGTPHPLSALPVSFRTEGAGALAALCNGDATSLEVFTGNSMRLFSGKCAAFLRAGETPGILTLTAEAPGLPAAKLAVKAE</sequence>
<dbReference type="PANTHER" id="PTHR42732">
    <property type="entry name" value="BETA-GALACTOSIDASE"/>
    <property type="match status" value="1"/>
</dbReference>
<dbReference type="InterPro" id="IPR006103">
    <property type="entry name" value="Glyco_hydro_2_cat"/>
</dbReference>
<feature type="domain" description="Glycosyl hydrolases family 2 sugar binding" evidence="6">
    <location>
        <begin position="79"/>
        <end position="170"/>
    </location>
</feature>
<dbReference type="InterPro" id="IPR032311">
    <property type="entry name" value="DUF4982"/>
</dbReference>
<evidence type="ECO:0000259" key="5">
    <source>
        <dbReference type="Pfam" id="PF02836"/>
    </source>
</evidence>
<dbReference type="SUPFAM" id="SSF51445">
    <property type="entry name" value="(Trans)glycosidases"/>
    <property type="match status" value="1"/>
</dbReference>
<dbReference type="InterPro" id="IPR013783">
    <property type="entry name" value="Ig-like_fold"/>
</dbReference>
<dbReference type="AlphaFoldDB" id="A0A844G3U4"/>
<dbReference type="Proteomes" id="UP000435649">
    <property type="component" value="Unassembled WGS sequence"/>
</dbReference>
<dbReference type="Pfam" id="PF18565">
    <property type="entry name" value="Glyco_hydro2_C5"/>
    <property type="match status" value="1"/>
</dbReference>
<dbReference type="GO" id="GO:0004553">
    <property type="term" value="F:hydrolase activity, hydrolyzing O-glycosyl compounds"/>
    <property type="evidence" value="ECO:0007669"/>
    <property type="project" value="InterPro"/>
</dbReference>